<proteinExistence type="predicted"/>
<dbReference type="Proteomes" id="UP000013097">
    <property type="component" value="Unassembled WGS sequence"/>
</dbReference>
<dbReference type="RefSeq" id="WP_002599765.1">
    <property type="nucleotide sequence ID" value="NZ_KB850960.1"/>
</dbReference>
<dbReference type="EMBL" id="AGYT01000026">
    <property type="protein sequence ID" value="ENY98767.1"/>
    <property type="molecule type" value="Genomic_DNA"/>
</dbReference>
<reference evidence="1 2" key="1">
    <citation type="submission" date="2013-01" db="EMBL/GenBank/DDBJ databases">
        <title>The Genome Sequence of Clostridium colicanis 209318.</title>
        <authorList>
            <consortium name="The Broad Institute Genome Sequencing Platform"/>
            <person name="Earl A."/>
            <person name="Ward D."/>
            <person name="Feldgarden M."/>
            <person name="Gevers D."/>
            <person name="Courvalin P."/>
            <person name="Lambert T."/>
            <person name="Walker B."/>
            <person name="Young S.K."/>
            <person name="Zeng Q."/>
            <person name="Gargeya S."/>
            <person name="Fitzgerald M."/>
            <person name="Haas B."/>
            <person name="Abouelleil A."/>
            <person name="Alvarado L."/>
            <person name="Arachchi H.M."/>
            <person name="Berlin A.M."/>
            <person name="Chapman S.B."/>
            <person name="Dewar J."/>
            <person name="Goldberg J."/>
            <person name="Griggs A."/>
            <person name="Gujja S."/>
            <person name="Hansen M."/>
            <person name="Howarth C."/>
            <person name="Imamovic A."/>
            <person name="Larimer J."/>
            <person name="McCowan C."/>
            <person name="Murphy C."/>
            <person name="Neiman D."/>
            <person name="Pearson M."/>
            <person name="Priest M."/>
            <person name="Roberts A."/>
            <person name="Saif S."/>
            <person name="Shea T."/>
            <person name="Sisk P."/>
            <person name="Sykes S."/>
            <person name="Wortman J."/>
            <person name="Nusbaum C."/>
            <person name="Birren B."/>
        </authorList>
    </citation>
    <scope>NUCLEOTIDE SEQUENCE [LARGE SCALE GENOMIC DNA]</scope>
    <source>
        <strain evidence="1 2">209318</strain>
    </source>
</reference>
<dbReference type="PATRIC" id="fig|999411.4.peg.3238"/>
<evidence type="ECO:0000313" key="1">
    <source>
        <dbReference type="EMBL" id="ENY98767.1"/>
    </source>
</evidence>
<protein>
    <submittedName>
        <fullName evidence="1">SPP1 gp7 family phage head morphogenesis protein</fullName>
    </submittedName>
</protein>
<accession>N9XGF5</accession>
<sequence length="273" mass="32001">MADNNKINYDTELTPEEKEEVQAALNNLNDQDVQDDEDFIKDVYGQADNDMNEVYKSNNENKKSILDKISKVLLYYTIANETLKLSNSEYKSLFSDFSKTIAIMFKSHAKLTHNVMENTLNNVANKIMDKYNIRKTQKDREKLVNQLYHGKHFSERIWENEQKVAKQIQLEIKNLLKGKVSANQIAKRIQLRFNSNEYNAKRLADTEISRIQNELFRQNCHETGAKYVLYRATFCRSCLECLSHHNITYKLENAPILPVHPNCRCYYSVINKE</sequence>
<dbReference type="AlphaFoldDB" id="N9XGF5"/>
<organism evidence="1 2">
    <name type="scientific">Clostridium thermobutyricum</name>
    <dbReference type="NCBI Taxonomy" id="29372"/>
    <lineage>
        <taxon>Bacteria</taxon>
        <taxon>Bacillati</taxon>
        <taxon>Bacillota</taxon>
        <taxon>Clostridia</taxon>
        <taxon>Eubacteriales</taxon>
        <taxon>Clostridiaceae</taxon>
        <taxon>Clostridium</taxon>
    </lineage>
</organism>
<name>N9XGF5_9CLOT</name>
<dbReference type="eggNOG" id="COG2369">
    <property type="taxonomic scope" value="Bacteria"/>
</dbReference>
<comment type="caution">
    <text evidence="1">The sequence shown here is derived from an EMBL/GenBank/DDBJ whole genome shotgun (WGS) entry which is preliminary data.</text>
</comment>
<gene>
    <name evidence="1" type="ORF">HMPREF1092_03325</name>
</gene>
<keyword evidence="2" id="KW-1185">Reference proteome</keyword>
<dbReference type="HOGENOM" id="CLU_017434_2_0_9"/>
<evidence type="ECO:0000313" key="2">
    <source>
        <dbReference type="Proteomes" id="UP000013097"/>
    </source>
</evidence>